<dbReference type="RefSeq" id="XP_005707535.1">
    <property type="nucleotide sequence ID" value="XM_005707478.1"/>
</dbReference>
<dbReference type="Proteomes" id="UP000030680">
    <property type="component" value="Unassembled WGS sequence"/>
</dbReference>
<accession>M2X3L9</accession>
<dbReference type="AlphaFoldDB" id="M2X3L9"/>
<dbReference type="EMBL" id="KB454495">
    <property type="protein sequence ID" value="EME31015.1"/>
    <property type="molecule type" value="Genomic_DNA"/>
</dbReference>
<name>M2X3L9_GALSU</name>
<keyword evidence="3" id="KW-1185">Reference proteome</keyword>
<feature type="transmembrane region" description="Helical" evidence="1">
    <location>
        <begin position="119"/>
        <end position="136"/>
    </location>
</feature>
<dbReference type="Gramene" id="EME31015">
    <property type="protein sequence ID" value="EME31015"/>
    <property type="gene ID" value="Gasu_17760"/>
</dbReference>
<keyword evidence="1" id="KW-0812">Transmembrane</keyword>
<reference evidence="3" key="1">
    <citation type="journal article" date="2013" name="Science">
        <title>Gene transfer from bacteria and archaea facilitated evolution of an extremophilic eukaryote.</title>
        <authorList>
            <person name="Schonknecht G."/>
            <person name="Chen W.H."/>
            <person name="Ternes C.M."/>
            <person name="Barbier G.G."/>
            <person name="Shrestha R.P."/>
            <person name="Stanke M."/>
            <person name="Brautigam A."/>
            <person name="Baker B.J."/>
            <person name="Banfield J.F."/>
            <person name="Garavito R.M."/>
            <person name="Carr K."/>
            <person name="Wilkerson C."/>
            <person name="Rensing S.A."/>
            <person name="Gagneul D."/>
            <person name="Dickenson N.E."/>
            <person name="Oesterhelt C."/>
            <person name="Lercher M.J."/>
            <person name="Weber A.P."/>
        </authorList>
    </citation>
    <scope>NUCLEOTIDE SEQUENCE [LARGE SCALE GENOMIC DNA]</scope>
    <source>
        <strain evidence="3">074W</strain>
    </source>
</reference>
<organism evidence="2 3">
    <name type="scientific">Galdieria sulphuraria</name>
    <name type="common">Red alga</name>
    <dbReference type="NCBI Taxonomy" id="130081"/>
    <lineage>
        <taxon>Eukaryota</taxon>
        <taxon>Rhodophyta</taxon>
        <taxon>Bangiophyceae</taxon>
        <taxon>Galdieriales</taxon>
        <taxon>Galdieriaceae</taxon>
        <taxon>Galdieria</taxon>
    </lineage>
</organism>
<evidence type="ECO:0000313" key="2">
    <source>
        <dbReference type="EMBL" id="EME31015.1"/>
    </source>
</evidence>
<gene>
    <name evidence="2" type="ORF">Gasu_17760</name>
</gene>
<evidence type="ECO:0000313" key="3">
    <source>
        <dbReference type="Proteomes" id="UP000030680"/>
    </source>
</evidence>
<keyword evidence="1" id="KW-0472">Membrane</keyword>
<feature type="transmembrane region" description="Helical" evidence="1">
    <location>
        <begin position="222"/>
        <end position="241"/>
    </location>
</feature>
<dbReference type="GeneID" id="17089703"/>
<evidence type="ECO:0000256" key="1">
    <source>
        <dbReference type="SAM" id="Phobius"/>
    </source>
</evidence>
<sequence>MDARSKDSLWQTLVIDEHIRKWKRNQNRIWLIQHYDAVECQYKPHAVQRAQVEWICHEMRPLERPVDILFMNGEGIFKIWLRELAFQMLEGAKRVRCLCKWKQENKICRLGLGMRKSEAKTFFYFWFGFYLVQLVWSEPLEATSFNQGRVPDICICSCCIYGGSKSTVCSAFSQMSTSVPDCDACTLTQCNVSFGKLCKVNATFTRAYCVERNSAFLKLVPYSFILFTVFMLLVASLRSTIRYYQSFRKASYDMVQ</sequence>
<keyword evidence="1" id="KW-1133">Transmembrane helix</keyword>
<dbReference type="OrthoDB" id="10515518at2759"/>
<dbReference type="KEGG" id="gsl:Gasu_17760"/>
<proteinExistence type="predicted"/>
<protein>
    <submittedName>
        <fullName evidence="2">Uncharacterized protein</fullName>
    </submittedName>
</protein>